<evidence type="ECO:0000313" key="2">
    <source>
        <dbReference type="EMBL" id="TYR32525.1"/>
    </source>
</evidence>
<dbReference type="PANTHER" id="PTHR42993:SF1">
    <property type="entry name" value="MAOC-LIKE DEHYDRATASE DOMAIN-CONTAINING PROTEIN"/>
    <property type="match status" value="1"/>
</dbReference>
<feature type="domain" description="MaoC-like" evidence="1">
    <location>
        <begin position="9"/>
        <end position="127"/>
    </location>
</feature>
<dbReference type="SUPFAM" id="SSF54637">
    <property type="entry name" value="Thioesterase/thiol ester dehydrase-isomerase"/>
    <property type="match status" value="1"/>
</dbReference>
<evidence type="ECO:0000313" key="3">
    <source>
        <dbReference type="Proteomes" id="UP000323258"/>
    </source>
</evidence>
<protein>
    <submittedName>
        <fullName evidence="2">MaoC family dehydratase</fullName>
    </submittedName>
</protein>
<evidence type="ECO:0000259" key="1">
    <source>
        <dbReference type="Pfam" id="PF01575"/>
    </source>
</evidence>
<accession>A0A5D4GZ87</accession>
<dbReference type="EMBL" id="VSZS01000062">
    <property type="protein sequence ID" value="TYR32525.1"/>
    <property type="molecule type" value="Genomic_DNA"/>
</dbReference>
<proteinExistence type="predicted"/>
<reference evidence="2 3" key="1">
    <citation type="submission" date="2019-08" db="EMBL/GenBank/DDBJ databases">
        <authorList>
            <person name="Seo Y.L."/>
        </authorList>
    </citation>
    <scope>NUCLEOTIDE SEQUENCE [LARGE SCALE GENOMIC DNA]</scope>
    <source>
        <strain evidence="2 3">MaA-C15</strain>
    </source>
</reference>
<dbReference type="Pfam" id="PF01575">
    <property type="entry name" value="MaoC_dehydratas"/>
    <property type="match status" value="1"/>
</dbReference>
<dbReference type="Gene3D" id="3.10.129.10">
    <property type="entry name" value="Hotdog Thioesterase"/>
    <property type="match status" value="1"/>
</dbReference>
<reference evidence="2 3" key="2">
    <citation type="submission" date="2019-09" db="EMBL/GenBank/DDBJ databases">
        <title>Mesorhizobium sp. MaA-C15 isolated from Microcystis aeruginosa.</title>
        <authorList>
            <person name="Jeong S.E."/>
            <person name="Jin H.M."/>
            <person name="Jeon C.O."/>
        </authorList>
    </citation>
    <scope>NUCLEOTIDE SEQUENCE [LARGE SCALE GENOMIC DNA]</scope>
    <source>
        <strain evidence="2 3">MaA-C15</strain>
    </source>
</reference>
<organism evidence="2 3">
    <name type="scientific">Neoaquamicrobium microcysteis</name>
    <dbReference type="NCBI Taxonomy" id="2682781"/>
    <lineage>
        <taxon>Bacteria</taxon>
        <taxon>Pseudomonadati</taxon>
        <taxon>Pseudomonadota</taxon>
        <taxon>Alphaproteobacteria</taxon>
        <taxon>Hyphomicrobiales</taxon>
        <taxon>Phyllobacteriaceae</taxon>
        <taxon>Neoaquamicrobium</taxon>
    </lineage>
</organism>
<dbReference type="OrthoDB" id="9801735at2"/>
<dbReference type="PANTHER" id="PTHR42993">
    <property type="entry name" value="MAOC-LIKE DEHYDRATASE DOMAIN-CONTAINING PROTEIN"/>
    <property type="match status" value="1"/>
</dbReference>
<dbReference type="InterPro" id="IPR029069">
    <property type="entry name" value="HotDog_dom_sf"/>
</dbReference>
<comment type="caution">
    <text evidence="2">The sequence shown here is derived from an EMBL/GenBank/DDBJ whole genome shotgun (WGS) entry which is preliminary data.</text>
</comment>
<name>A0A5D4GZ87_9HYPH</name>
<dbReference type="AlphaFoldDB" id="A0A5D4GZ87"/>
<dbReference type="CDD" id="cd03450">
    <property type="entry name" value="NodN"/>
    <property type="match status" value="1"/>
</dbReference>
<dbReference type="RefSeq" id="WP_148914970.1">
    <property type="nucleotide sequence ID" value="NZ_VSZS01000062.1"/>
</dbReference>
<gene>
    <name evidence="2" type="ORF">FY036_11810</name>
</gene>
<dbReference type="InterPro" id="IPR002539">
    <property type="entry name" value="MaoC-like_dom"/>
</dbReference>
<dbReference type="InterPro" id="IPR039375">
    <property type="entry name" value="NodN-like"/>
</dbReference>
<sequence length="151" mass="16602">MTLAYLMTMVGRELGVSSWVEVDQAMIDSFADTTRDRQWIHVDVERARRESPYGAPVAHGFLTLSLIAGMSYEIGAQPKGLSASVNYGLDKVRFLSPVRVGARVRLRSTLVSLEEKSPGQHLMKTSNVVEIEGEERPALVADTLVLLVSEA</sequence>
<dbReference type="Proteomes" id="UP000323258">
    <property type="component" value="Unassembled WGS sequence"/>
</dbReference>
<keyword evidence="3" id="KW-1185">Reference proteome</keyword>